<dbReference type="NCBIfam" id="TIGR01477">
    <property type="entry name" value="RIFIN"/>
    <property type="match status" value="1"/>
</dbReference>
<feature type="transmembrane region" description="Helical" evidence="1">
    <location>
        <begin position="302"/>
        <end position="324"/>
    </location>
</feature>
<reference evidence="4" key="2">
    <citation type="submission" date="2015-07" db="EMBL/GenBank/DDBJ databases">
        <title>The genome sequence of Plasmodium falciparum IGH-CR14.</title>
        <authorList>
            <consortium name="The Broad Institute Genome Sequencing Platform"/>
            <person name="Volkman S.K."/>
            <person name="Neafsey D.E."/>
            <person name="Dash A.P."/>
            <person name="Chitnis C.E."/>
            <person name="Hartl D.L."/>
            <person name="Young S.K."/>
            <person name="Kodira C.D."/>
            <person name="Zeng Q."/>
            <person name="Koehrsen M."/>
            <person name="Godfrey P."/>
            <person name="Alvarado L."/>
            <person name="Berlin A."/>
            <person name="Borenstein D."/>
            <person name="Chen Z."/>
            <person name="Engels R."/>
            <person name="Freedman E."/>
            <person name="Gellesch M."/>
            <person name="Goldberg J."/>
            <person name="Griggs A."/>
            <person name="Gujja S."/>
            <person name="Heiman D."/>
            <person name="Hepburn T."/>
            <person name="Howarth C."/>
            <person name="Jen D."/>
            <person name="Larson L."/>
            <person name="Lewis B."/>
            <person name="Mehta T."/>
            <person name="Park D."/>
            <person name="Pearson M."/>
            <person name="Roberts A."/>
            <person name="Saif S."/>
            <person name="Shea T."/>
            <person name="Shenoy N."/>
            <person name="Sisk P."/>
            <person name="Stolte C."/>
            <person name="Sykes S."/>
            <person name="Walk T."/>
            <person name="White J."/>
            <person name="Yandava C."/>
            <person name="Wirth D.F."/>
            <person name="Nusbaum C."/>
            <person name="Birren B."/>
        </authorList>
    </citation>
    <scope>NUCLEOTIDE SEQUENCE [LARGE SCALE GENOMIC DNA]</scope>
    <source>
        <strain evidence="4">IGH-CR14</strain>
    </source>
</reference>
<name>A0A0L1IAT6_PLAFA</name>
<organism evidence="3 4">
    <name type="scientific">Plasmodium falciparum IGH-CR14</name>
    <dbReference type="NCBI Taxonomy" id="580059"/>
    <lineage>
        <taxon>Eukaryota</taxon>
        <taxon>Sar</taxon>
        <taxon>Alveolata</taxon>
        <taxon>Apicomplexa</taxon>
        <taxon>Aconoidasida</taxon>
        <taxon>Haemosporida</taxon>
        <taxon>Plasmodiidae</taxon>
        <taxon>Plasmodium</taxon>
        <taxon>Plasmodium (Laverania)</taxon>
    </lineage>
</organism>
<feature type="chain" id="PRO_5005552640" evidence="2">
    <location>
        <begin position="25"/>
        <end position="344"/>
    </location>
</feature>
<feature type="signal peptide" evidence="2">
    <location>
        <begin position="1"/>
        <end position="24"/>
    </location>
</feature>
<evidence type="ECO:0000313" key="4">
    <source>
        <dbReference type="Proteomes" id="UP000054562"/>
    </source>
</evidence>
<dbReference type="OrthoDB" id="379240at2759"/>
<dbReference type="AlphaFoldDB" id="A0A0L1IAT6"/>
<reference evidence="4" key="1">
    <citation type="submission" date="2015-07" db="EMBL/GenBank/DDBJ databases">
        <title>Annotation of Plasmodium falciparum IGH-CR14.</title>
        <authorList>
            <consortium name="The Broad Institute Genome Sequencing Platform"/>
            <person name="Volkman S.K."/>
            <person name="Neafsey D.E."/>
            <person name="Dash A.P."/>
            <person name="Chitnis C.E."/>
            <person name="Hartl D.L."/>
            <person name="Young S.K."/>
            <person name="Zeng Q."/>
            <person name="Koehrsen M."/>
            <person name="Alvarado L."/>
            <person name="Berlin A."/>
            <person name="Borenstein D."/>
            <person name="Chapman S.B."/>
            <person name="Chen Z."/>
            <person name="Engels R."/>
            <person name="Freedman E."/>
            <person name="Gellesch M."/>
            <person name="Goldberg J."/>
            <person name="Griggs A."/>
            <person name="Gujja S."/>
            <person name="Heilman E.R."/>
            <person name="Heiman D.I."/>
            <person name="Howarth C."/>
            <person name="Jen D."/>
            <person name="Larson L."/>
            <person name="Mehta T."/>
            <person name="Neiman D."/>
            <person name="Park D."/>
            <person name="Pearson M."/>
            <person name="Roberts A."/>
            <person name="Saif S."/>
            <person name="Shea T."/>
            <person name="Shenoy N."/>
            <person name="Sisk P."/>
            <person name="Stolte C."/>
            <person name="Sykes S."/>
            <person name="Walk T."/>
            <person name="White J."/>
            <person name="Yandava C."/>
            <person name="Haas B."/>
            <person name="Henn M.R."/>
            <person name="Nusbaum C."/>
            <person name="Birren B."/>
        </authorList>
    </citation>
    <scope>NUCLEOTIDE SEQUENCE [LARGE SCALE GENOMIC DNA]</scope>
    <source>
        <strain evidence="4">IGH-CR14</strain>
    </source>
</reference>
<gene>
    <name evidence="3" type="ORF">PFMG_02827</name>
</gene>
<dbReference type="Proteomes" id="UP000054562">
    <property type="component" value="Unassembled WGS sequence"/>
</dbReference>
<proteinExistence type="predicted"/>
<dbReference type="EMBL" id="GG665180">
    <property type="protein sequence ID" value="KNG76602.1"/>
    <property type="molecule type" value="Genomic_DNA"/>
</dbReference>
<dbReference type="InterPro" id="IPR006373">
    <property type="entry name" value="VSA_Rifin"/>
</dbReference>
<evidence type="ECO:0000313" key="3">
    <source>
        <dbReference type="EMBL" id="KNG76602.1"/>
    </source>
</evidence>
<sequence>MKLHYSKILLFSISLSIFVSSSYANHENKQYITAHIPITTSRVLSECDTYTPIYDNDQDMKSVKENFDRKTSQRFEEYNERMKDKRQKCKEQCEKDIQQIIVKDKVQKSLAEKVEKCCLMCGCGLGGVAASVGIFGTVAVKELTKAAIAKAVVVAKEAGMAAAKAEGAAAGKEFVIAKLQEMGISTLRGNVFESLFTANTYPNASEIALAINEQYNPSSCILPIGGSGPSETFCTWVRANFVAPQDSPGNVVSVYKSIEIGVKSIVSEAETVAERAVKTATEEVIKNSIAVVDAKYVICQNAIIASVVALLIIVLVMIIIYLVLRYRRKKKMKKKAQYTKLLNE</sequence>
<keyword evidence="1" id="KW-0812">Transmembrane</keyword>
<protein>
    <submittedName>
        <fullName evidence="3">Rifin</fullName>
    </submittedName>
</protein>
<dbReference type="Pfam" id="PF02009">
    <property type="entry name" value="RIFIN"/>
    <property type="match status" value="1"/>
</dbReference>
<accession>A0A0L1IAT6</accession>
<evidence type="ECO:0000256" key="2">
    <source>
        <dbReference type="SAM" id="SignalP"/>
    </source>
</evidence>
<keyword evidence="2" id="KW-0732">Signal</keyword>
<keyword evidence="1" id="KW-1133">Transmembrane helix</keyword>
<evidence type="ECO:0000256" key="1">
    <source>
        <dbReference type="SAM" id="Phobius"/>
    </source>
</evidence>
<keyword evidence="1" id="KW-0472">Membrane</keyword>